<gene>
    <name evidence="10 12" type="primary">murJ</name>
    <name evidence="12" type="ORF">SMC5_08215</name>
</gene>
<dbReference type="HAMAP" id="MF_02078">
    <property type="entry name" value="MurJ_MviN"/>
    <property type="match status" value="1"/>
</dbReference>
<evidence type="ECO:0000313" key="12">
    <source>
        <dbReference type="EMBL" id="RIE08346.1"/>
    </source>
</evidence>
<feature type="transmembrane region" description="Helical" evidence="10">
    <location>
        <begin position="41"/>
        <end position="64"/>
    </location>
</feature>
<keyword evidence="2 10" id="KW-1003">Cell membrane</keyword>
<protein>
    <recommendedName>
        <fullName evidence="10">Probable lipid II flippase MurJ</fullName>
    </recommendedName>
</protein>
<evidence type="ECO:0000256" key="9">
    <source>
        <dbReference type="ARBA" id="ARBA00061532"/>
    </source>
</evidence>
<keyword evidence="5 10" id="KW-0573">Peptidoglycan synthesis</keyword>
<feature type="transmembrane region" description="Helical" evidence="10">
    <location>
        <begin position="399"/>
        <end position="419"/>
    </location>
</feature>
<dbReference type="GO" id="GO:0005886">
    <property type="term" value="C:plasma membrane"/>
    <property type="evidence" value="ECO:0007669"/>
    <property type="project" value="UniProtKB-SubCell"/>
</dbReference>
<feature type="transmembrane region" description="Helical" evidence="10">
    <location>
        <begin position="173"/>
        <end position="191"/>
    </location>
</feature>
<dbReference type="InterPro" id="IPR051050">
    <property type="entry name" value="Lipid_II_flippase_MurJ/MviN"/>
</dbReference>
<evidence type="ECO:0000256" key="7">
    <source>
        <dbReference type="ARBA" id="ARBA00023136"/>
    </source>
</evidence>
<dbReference type="NCBIfam" id="TIGR01695">
    <property type="entry name" value="murJ_mviN"/>
    <property type="match status" value="1"/>
</dbReference>
<feature type="transmembrane region" description="Helical" evidence="10">
    <location>
        <begin position="267"/>
        <end position="290"/>
    </location>
</feature>
<feature type="transmembrane region" description="Helical" evidence="10">
    <location>
        <begin position="426"/>
        <end position="443"/>
    </location>
</feature>
<evidence type="ECO:0000256" key="10">
    <source>
        <dbReference type="HAMAP-Rule" id="MF_02078"/>
    </source>
</evidence>
<evidence type="ECO:0000256" key="3">
    <source>
        <dbReference type="ARBA" id="ARBA00022692"/>
    </source>
</evidence>
<reference evidence="12 13" key="1">
    <citation type="submission" date="2018-09" db="EMBL/GenBank/DDBJ databases">
        <title>Discovery and Ecogenomic Context for Candidatus Cryosericales, a Global Caldiserica Order Active in Thawing Permafrost.</title>
        <authorList>
            <person name="Martinez M.A."/>
            <person name="Woodcroft B.J."/>
            <person name="Ignacio Espinoza J.C."/>
            <person name="Zayed A."/>
            <person name="Singleton C.M."/>
            <person name="Boyd J."/>
            <person name="Li Y.-F."/>
            <person name="Purvine S."/>
            <person name="Maughan H."/>
            <person name="Hodgkins S.B."/>
            <person name="Anderson D."/>
            <person name="Sederholm M."/>
            <person name="Temperton B."/>
            <person name="Saleska S.R."/>
            <person name="Tyson G.W."/>
            <person name="Rich V.I."/>
        </authorList>
    </citation>
    <scope>NUCLEOTIDE SEQUENCE [LARGE SCALE GENOMIC DNA]</scope>
    <source>
        <strain evidence="12 13">SMC5</strain>
    </source>
</reference>
<dbReference type="InterPro" id="IPR004268">
    <property type="entry name" value="MurJ"/>
</dbReference>
<dbReference type="Proteomes" id="UP000266489">
    <property type="component" value="Unassembled WGS sequence"/>
</dbReference>
<dbReference type="PANTHER" id="PTHR47019">
    <property type="entry name" value="LIPID II FLIPPASE MURJ"/>
    <property type="match status" value="1"/>
</dbReference>
<feature type="transmembrane region" description="Helical" evidence="10">
    <location>
        <begin position="491"/>
        <end position="509"/>
    </location>
</feature>
<feature type="transmembrane region" description="Helical" evidence="10">
    <location>
        <begin position="310"/>
        <end position="332"/>
    </location>
</feature>
<feature type="transmembrane region" description="Helical" evidence="10">
    <location>
        <begin position="198"/>
        <end position="218"/>
    </location>
</feature>
<dbReference type="GO" id="GO:0009252">
    <property type="term" value="P:peptidoglycan biosynthetic process"/>
    <property type="evidence" value="ECO:0007669"/>
    <property type="project" value="UniProtKB-UniRule"/>
</dbReference>
<comment type="caution">
    <text evidence="12">The sequence shown here is derived from an EMBL/GenBank/DDBJ whole genome shotgun (WGS) entry which is preliminary data.</text>
</comment>
<accession>A0A398CYA7</accession>
<evidence type="ECO:0000256" key="6">
    <source>
        <dbReference type="ARBA" id="ARBA00022989"/>
    </source>
</evidence>
<name>A0A398CYA7_9BACT</name>
<dbReference type="OrthoDB" id="9804143at2"/>
<sequence>MDSARSRRYTIKVISKRGGTTVLSENDQKTNTSRRSSLIHLLHNQSVAQAAVLIAVVTFLSKFVGFAREVVIARQFGATGQTDAFLIGMMVPSLVLGLFAGGLGILIVPWYLGHKREDPERARLLVDQVTLVWGIVFALVCVGVWVFAPQLVHIFASGFEGARYTLAVQVTRLLVPMGFMLIMTGLFTGLLQAESSFLVALLWTLVGNVALVACLLAFSSRMGIRAWTLGQTAMAVIDFVPLVILLASKRYGFLKRFDVRHMDWPAILQFAALLMPLVLAGGVGSLNVMVDRWVASRLPEGAIAALDFAGRVWTIPITLLASPIAIAVFPSFSSMAVDGSVLHAMDDKVRRTVAFLAYIVIPSSIGIVVLATPITRLLFQRGAFDATATAITASCVQMYALGLVFQAIAPVLAMVFYAFKNTVTPLLIGLGIVGANMAGNIILSRYLGAAGIALATSITVTLGTAIYALLLRRYFRTENRATPTYPLWTQMLRTLLATVPVGLIAWLGLRWISPITAFIPLVIRTMAVCIVAALAYVVCSIALHLDGWQTIQSRFTGLAHRLRGR</sequence>
<keyword evidence="7 10" id="KW-0472">Membrane</keyword>
<feature type="transmembrane region" description="Helical" evidence="10">
    <location>
        <begin position="353"/>
        <end position="379"/>
    </location>
</feature>
<evidence type="ECO:0000256" key="11">
    <source>
        <dbReference type="PIRNR" id="PIRNR002869"/>
    </source>
</evidence>
<keyword evidence="4 10" id="KW-0133">Cell shape</keyword>
<feature type="transmembrane region" description="Helical" evidence="10">
    <location>
        <begin position="124"/>
        <end position="148"/>
    </location>
</feature>
<comment type="similarity">
    <text evidence="9 10 11">Belongs to the MurJ/MviN family.</text>
</comment>
<dbReference type="GO" id="GO:0071555">
    <property type="term" value="P:cell wall organization"/>
    <property type="evidence" value="ECO:0007669"/>
    <property type="project" value="UniProtKB-UniRule"/>
</dbReference>
<comment type="function">
    <text evidence="8 10 11">Involved in peptidoglycan biosynthesis. Transports lipid-linked peptidoglycan precursors from the inner to the outer leaflet of the cytoplasmic membrane.</text>
</comment>
<comment type="pathway">
    <text evidence="10">Cell wall biogenesis; peptidoglycan biosynthesis.</text>
</comment>
<evidence type="ECO:0000256" key="2">
    <source>
        <dbReference type="ARBA" id="ARBA00022475"/>
    </source>
</evidence>
<keyword evidence="10 11" id="KW-0813">Transport</keyword>
<keyword evidence="3 10" id="KW-0812">Transmembrane</keyword>
<dbReference type="EMBL" id="QXIU01000203">
    <property type="protein sequence ID" value="RIE08346.1"/>
    <property type="molecule type" value="Genomic_DNA"/>
</dbReference>
<dbReference type="PANTHER" id="PTHR47019:SF1">
    <property type="entry name" value="LIPID II FLIPPASE MURJ"/>
    <property type="match status" value="1"/>
</dbReference>
<dbReference type="GO" id="GO:0034204">
    <property type="term" value="P:lipid translocation"/>
    <property type="evidence" value="ECO:0007669"/>
    <property type="project" value="TreeGrafter"/>
</dbReference>
<feature type="transmembrane region" description="Helical" evidence="10">
    <location>
        <begin position="224"/>
        <end position="247"/>
    </location>
</feature>
<dbReference type="PRINTS" id="PR01806">
    <property type="entry name" value="VIRFACTRMVIN"/>
</dbReference>
<dbReference type="AlphaFoldDB" id="A0A398CYA7"/>
<evidence type="ECO:0000256" key="5">
    <source>
        <dbReference type="ARBA" id="ARBA00022984"/>
    </source>
</evidence>
<dbReference type="GO" id="GO:0008360">
    <property type="term" value="P:regulation of cell shape"/>
    <property type="evidence" value="ECO:0007669"/>
    <property type="project" value="UniProtKB-UniRule"/>
</dbReference>
<dbReference type="UniPathway" id="UPA00219"/>
<feature type="transmembrane region" description="Helical" evidence="10">
    <location>
        <begin position="84"/>
        <end position="112"/>
    </location>
</feature>
<organism evidence="12 13">
    <name type="scientific">Candidatus Cryosericum odellii</name>
    <dbReference type="NCBI Taxonomy" id="2290917"/>
    <lineage>
        <taxon>Bacteria</taxon>
        <taxon>Pseudomonadati</taxon>
        <taxon>Caldisericota/Cryosericota group</taxon>
        <taxon>Candidatus Cryosericota</taxon>
        <taxon>Candidatus Cryosericia</taxon>
        <taxon>Candidatus Cryosericales</taxon>
        <taxon>Candidatus Cryosericaceae</taxon>
        <taxon>Candidatus Cryosericum</taxon>
    </lineage>
</organism>
<feature type="transmembrane region" description="Helical" evidence="10">
    <location>
        <begin position="449"/>
        <end position="470"/>
    </location>
</feature>
<feature type="transmembrane region" description="Helical" evidence="10">
    <location>
        <begin position="521"/>
        <end position="545"/>
    </location>
</feature>
<comment type="subcellular location">
    <subcellularLocation>
        <location evidence="1 10">Cell membrane</location>
        <topology evidence="1 10">Multi-pass membrane protein</topology>
    </subcellularLocation>
</comment>
<evidence type="ECO:0000256" key="4">
    <source>
        <dbReference type="ARBA" id="ARBA00022960"/>
    </source>
</evidence>
<evidence type="ECO:0000256" key="8">
    <source>
        <dbReference type="ARBA" id="ARBA00060041"/>
    </source>
</evidence>
<keyword evidence="6 10" id="KW-1133">Transmembrane helix</keyword>
<evidence type="ECO:0000256" key="1">
    <source>
        <dbReference type="ARBA" id="ARBA00004651"/>
    </source>
</evidence>
<dbReference type="CDD" id="cd13123">
    <property type="entry name" value="MATE_MurJ_like"/>
    <property type="match status" value="1"/>
</dbReference>
<dbReference type="GO" id="GO:0015648">
    <property type="term" value="F:lipid-linked peptidoglycan transporter activity"/>
    <property type="evidence" value="ECO:0007669"/>
    <property type="project" value="UniProtKB-UniRule"/>
</dbReference>
<dbReference type="Pfam" id="PF03023">
    <property type="entry name" value="MurJ"/>
    <property type="match status" value="1"/>
</dbReference>
<proteinExistence type="inferred from homology"/>
<evidence type="ECO:0000313" key="13">
    <source>
        <dbReference type="Proteomes" id="UP000266489"/>
    </source>
</evidence>
<keyword evidence="10 11" id="KW-0961">Cell wall biogenesis/degradation</keyword>
<dbReference type="PIRSF" id="PIRSF002869">
    <property type="entry name" value="MviN"/>
    <property type="match status" value="1"/>
</dbReference>